<keyword evidence="3" id="KW-0238">DNA-binding</keyword>
<dbReference type="CDD" id="cd00120">
    <property type="entry name" value="MADS"/>
    <property type="match status" value="1"/>
</dbReference>
<evidence type="ECO:0000256" key="5">
    <source>
        <dbReference type="ARBA" id="ARBA00023242"/>
    </source>
</evidence>
<dbReference type="Gene3D" id="3.40.1810.10">
    <property type="entry name" value="Transcription factor, MADS-box"/>
    <property type="match status" value="1"/>
</dbReference>
<dbReference type="InterPro" id="IPR036879">
    <property type="entry name" value="TF_MADSbox_sf"/>
</dbReference>
<dbReference type="SMART" id="SM00432">
    <property type="entry name" value="MADS"/>
    <property type="match status" value="1"/>
</dbReference>
<evidence type="ECO:0000256" key="4">
    <source>
        <dbReference type="ARBA" id="ARBA00023163"/>
    </source>
</evidence>
<name>A0ABS8RKS8_DATST</name>
<keyword evidence="2" id="KW-0805">Transcription regulation</keyword>
<comment type="caution">
    <text evidence="7">The sequence shown here is derived from an EMBL/GenBank/DDBJ whole genome shotgun (WGS) entry which is preliminary data.</text>
</comment>
<dbReference type="SUPFAM" id="SSF55455">
    <property type="entry name" value="SRF-like"/>
    <property type="match status" value="1"/>
</dbReference>
<dbReference type="Proteomes" id="UP000823775">
    <property type="component" value="Unassembled WGS sequence"/>
</dbReference>
<evidence type="ECO:0000256" key="1">
    <source>
        <dbReference type="ARBA" id="ARBA00004123"/>
    </source>
</evidence>
<keyword evidence="5" id="KW-0539">Nucleus</keyword>
<comment type="subcellular location">
    <subcellularLocation>
        <location evidence="1">Nucleus</location>
    </subcellularLocation>
</comment>
<evidence type="ECO:0000256" key="2">
    <source>
        <dbReference type="ARBA" id="ARBA00023015"/>
    </source>
</evidence>
<evidence type="ECO:0000313" key="8">
    <source>
        <dbReference type="Proteomes" id="UP000823775"/>
    </source>
</evidence>
<organism evidence="7 8">
    <name type="scientific">Datura stramonium</name>
    <name type="common">Jimsonweed</name>
    <name type="synonym">Common thornapple</name>
    <dbReference type="NCBI Taxonomy" id="4076"/>
    <lineage>
        <taxon>Eukaryota</taxon>
        <taxon>Viridiplantae</taxon>
        <taxon>Streptophyta</taxon>
        <taxon>Embryophyta</taxon>
        <taxon>Tracheophyta</taxon>
        <taxon>Spermatophyta</taxon>
        <taxon>Magnoliopsida</taxon>
        <taxon>eudicotyledons</taxon>
        <taxon>Gunneridae</taxon>
        <taxon>Pentapetalae</taxon>
        <taxon>asterids</taxon>
        <taxon>lamiids</taxon>
        <taxon>Solanales</taxon>
        <taxon>Solanaceae</taxon>
        <taxon>Solanoideae</taxon>
        <taxon>Datureae</taxon>
        <taxon>Datura</taxon>
    </lineage>
</organism>
<keyword evidence="4" id="KW-0804">Transcription</keyword>
<keyword evidence="8" id="KW-1185">Reference proteome</keyword>
<dbReference type="EMBL" id="JACEIK010000035">
    <property type="protein sequence ID" value="MCD7447391.1"/>
    <property type="molecule type" value="Genomic_DNA"/>
</dbReference>
<evidence type="ECO:0000256" key="3">
    <source>
        <dbReference type="ARBA" id="ARBA00023125"/>
    </source>
</evidence>
<reference evidence="7 8" key="1">
    <citation type="journal article" date="2021" name="BMC Genomics">
        <title>Datura genome reveals duplications of psychoactive alkaloid biosynthetic genes and high mutation rate following tissue culture.</title>
        <authorList>
            <person name="Rajewski A."/>
            <person name="Carter-House D."/>
            <person name="Stajich J."/>
            <person name="Litt A."/>
        </authorList>
    </citation>
    <scope>NUCLEOTIDE SEQUENCE [LARGE SCALE GENOMIC DNA]</scope>
    <source>
        <strain evidence="7">AR-01</strain>
    </source>
</reference>
<feature type="domain" description="MADS-box" evidence="6">
    <location>
        <begin position="1"/>
        <end position="28"/>
    </location>
</feature>
<dbReference type="InterPro" id="IPR002100">
    <property type="entry name" value="TF_MADSbox"/>
</dbReference>
<dbReference type="Pfam" id="PF00319">
    <property type="entry name" value="SRF-TF"/>
    <property type="match status" value="1"/>
</dbReference>
<evidence type="ECO:0000259" key="6">
    <source>
        <dbReference type="PROSITE" id="PS50066"/>
    </source>
</evidence>
<accession>A0ABS8RKS8</accession>
<evidence type="ECO:0000313" key="7">
    <source>
        <dbReference type="EMBL" id="MCD7447391.1"/>
    </source>
</evidence>
<sequence length="119" mass="13796">MSKIENEVNRSVTFCKRRSTLYKKASELLNDSTHLVAAHVRQKVNALNNKSEEIACIEEATSAQAHKLDKMKENGQKRWWESIETFNADEVAKFESWLIFADFSMKYHLKRLENKASSS</sequence>
<gene>
    <name evidence="7" type="ORF">HAX54_028463</name>
</gene>
<protein>
    <recommendedName>
        <fullName evidence="6">MADS-box domain-containing protein</fullName>
    </recommendedName>
</protein>
<proteinExistence type="predicted"/>
<dbReference type="PROSITE" id="PS50066">
    <property type="entry name" value="MADS_BOX_2"/>
    <property type="match status" value="1"/>
</dbReference>